<gene>
    <name evidence="6" type="ORF">R3P95_05105</name>
</gene>
<dbReference type="RefSeq" id="WP_317547488.1">
    <property type="nucleotide sequence ID" value="NZ_JAWLKE010000002.1"/>
</dbReference>
<evidence type="ECO:0000256" key="3">
    <source>
        <dbReference type="ARBA" id="ARBA00022729"/>
    </source>
</evidence>
<feature type="domain" description="Solute-binding protein family 5" evidence="5">
    <location>
        <begin position="76"/>
        <end position="434"/>
    </location>
</feature>
<dbReference type="PIRSF" id="PIRSF002741">
    <property type="entry name" value="MppA"/>
    <property type="match status" value="1"/>
</dbReference>
<keyword evidence="7" id="KW-1185">Reference proteome</keyword>
<dbReference type="EMBL" id="JAWLKE010000002">
    <property type="protein sequence ID" value="MDV6229919.1"/>
    <property type="molecule type" value="Genomic_DNA"/>
</dbReference>
<dbReference type="PANTHER" id="PTHR30290:SF9">
    <property type="entry name" value="OLIGOPEPTIDE-BINDING PROTEIN APPA"/>
    <property type="match status" value="1"/>
</dbReference>
<dbReference type="PANTHER" id="PTHR30290">
    <property type="entry name" value="PERIPLASMIC BINDING COMPONENT OF ABC TRANSPORTER"/>
    <property type="match status" value="1"/>
</dbReference>
<reference evidence="6 7" key="1">
    <citation type="submission" date="2023-10" db="EMBL/GenBank/DDBJ databases">
        <title>Development of a sustainable strategy for remediation of hydrocarbon-contaminated territories based on the waste exchange concept.</title>
        <authorList>
            <person name="Krivoruchko A."/>
        </authorList>
    </citation>
    <scope>NUCLEOTIDE SEQUENCE [LARGE SCALE GENOMIC DNA]</scope>
    <source>
        <strain evidence="6 7">IEGM 1322</strain>
    </source>
</reference>
<evidence type="ECO:0000256" key="2">
    <source>
        <dbReference type="ARBA" id="ARBA00022448"/>
    </source>
</evidence>
<evidence type="ECO:0000256" key="4">
    <source>
        <dbReference type="SAM" id="SignalP"/>
    </source>
</evidence>
<dbReference type="PROSITE" id="PS51257">
    <property type="entry name" value="PROKAR_LIPOPROTEIN"/>
    <property type="match status" value="1"/>
</dbReference>
<evidence type="ECO:0000313" key="7">
    <source>
        <dbReference type="Proteomes" id="UP001185899"/>
    </source>
</evidence>
<feature type="signal peptide" evidence="4">
    <location>
        <begin position="1"/>
        <end position="22"/>
    </location>
</feature>
<dbReference type="Pfam" id="PF00496">
    <property type="entry name" value="SBP_bac_5"/>
    <property type="match status" value="1"/>
</dbReference>
<feature type="chain" id="PRO_5045371977" evidence="4">
    <location>
        <begin position="23"/>
        <end position="535"/>
    </location>
</feature>
<dbReference type="InterPro" id="IPR039424">
    <property type="entry name" value="SBP_5"/>
</dbReference>
<dbReference type="Gene3D" id="3.90.76.10">
    <property type="entry name" value="Dipeptide-binding Protein, Domain 1"/>
    <property type="match status" value="1"/>
</dbReference>
<evidence type="ECO:0000313" key="6">
    <source>
        <dbReference type="EMBL" id="MDV6229919.1"/>
    </source>
</evidence>
<organism evidence="6 7">
    <name type="scientific">Rhodococcus cercidiphylli</name>
    <dbReference type="NCBI Taxonomy" id="489916"/>
    <lineage>
        <taxon>Bacteria</taxon>
        <taxon>Bacillati</taxon>
        <taxon>Actinomycetota</taxon>
        <taxon>Actinomycetes</taxon>
        <taxon>Mycobacteriales</taxon>
        <taxon>Nocardiaceae</taxon>
        <taxon>Rhodococcus</taxon>
    </lineage>
</organism>
<keyword evidence="2" id="KW-0813">Transport</keyword>
<comment type="similarity">
    <text evidence="1">Belongs to the bacterial solute-binding protein 5 family.</text>
</comment>
<comment type="caution">
    <text evidence="6">The sequence shown here is derived from an EMBL/GenBank/DDBJ whole genome shotgun (WGS) entry which is preliminary data.</text>
</comment>
<dbReference type="CDD" id="cd08518">
    <property type="entry name" value="PBP2_NikA_DppA_OppA_like_19"/>
    <property type="match status" value="1"/>
</dbReference>
<proteinExistence type="inferred from homology"/>
<dbReference type="Gene3D" id="3.10.105.10">
    <property type="entry name" value="Dipeptide-binding Protein, Domain 3"/>
    <property type="match status" value="1"/>
</dbReference>
<keyword evidence="3 4" id="KW-0732">Signal</keyword>
<evidence type="ECO:0000259" key="5">
    <source>
        <dbReference type="Pfam" id="PF00496"/>
    </source>
</evidence>
<evidence type="ECO:0000256" key="1">
    <source>
        <dbReference type="ARBA" id="ARBA00005695"/>
    </source>
</evidence>
<protein>
    <submittedName>
        <fullName evidence="6">ABC transporter substrate-binding protein</fullName>
    </submittedName>
</protein>
<accession>A0ABU4AUL4</accession>
<name>A0ABU4AUL4_9NOCA</name>
<dbReference type="InterPro" id="IPR030678">
    <property type="entry name" value="Peptide/Ni-bd"/>
</dbReference>
<dbReference type="Proteomes" id="UP001185899">
    <property type="component" value="Unassembled WGS sequence"/>
</dbReference>
<dbReference type="Gene3D" id="3.40.190.10">
    <property type="entry name" value="Periplasmic binding protein-like II"/>
    <property type="match status" value="1"/>
</dbReference>
<dbReference type="InterPro" id="IPR000914">
    <property type="entry name" value="SBP_5_dom"/>
</dbReference>
<sequence>MTRFGSVTVVAIVCVLSVSACSAPSQSGAASADALVLADGYELGGFNPVAGYGAAGEAKMYDGLVRIGGGDGLPPLEPALAVEVPTANDDATVWTATLREGVVFSDGSAFDAADVVATYEAILDPASASEARSSFDMIDEVVAIDDSTVEFRLAYSYAPFPTKLLIGIVPSEAVAEPGLAAESPLNRAPVGTGPYVLVDLSPDRAEFEANDDYWGGAPEVKKLTLLYVPDDNTRAQRMAAGDIDGTNLPPLLAQSLDGREGMSLSSNVSADWRGVSLPTNSPVTGNRDMRLALNLAVNRQAMTDGVLGGYGRPAATPVPPVFGDSYEPTAVFEYDPAAARQILSDGGWIPGPDGIRTRDGQRAEITVMYNSTDTVRRDLAQAFASDAVAVGVEVTLEALSWDRIDPRIGVDSTMLGGGEEPFDADTQAYRTLDSSFVAPGVGSVYDNAADYSNPTVDAALDTGRRSLDPAVRAEAYREMQRAYVADPGYVFLVFLDHTYVSKDSDWTMSGPVLEPHSHGVTWGPWWSLQTWTRAS</sequence>
<dbReference type="SUPFAM" id="SSF53850">
    <property type="entry name" value="Periplasmic binding protein-like II"/>
    <property type="match status" value="1"/>
</dbReference>